<dbReference type="CDD" id="cd07432">
    <property type="entry name" value="PHP_HisPPase"/>
    <property type="match status" value="1"/>
</dbReference>
<dbReference type="Pfam" id="PF02811">
    <property type="entry name" value="PHP"/>
    <property type="match status" value="1"/>
</dbReference>
<dbReference type="AlphaFoldDB" id="D7EAY9"/>
<dbReference type="KEGG" id="mev:Metev_1666"/>
<gene>
    <name evidence="2" type="ordered locus">Metev_1666</name>
</gene>
<dbReference type="GO" id="GO:0042578">
    <property type="term" value="F:phosphoric ester hydrolase activity"/>
    <property type="evidence" value="ECO:0007669"/>
    <property type="project" value="TreeGrafter"/>
</dbReference>
<dbReference type="NCBIfam" id="NF004981">
    <property type="entry name" value="PRK06361.1"/>
    <property type="match status" value="1"/>
</dbReference>
<dbReference type="EMBL" id="CP002069">
    <property type="protein sequence ID" value="ADI74506.1"/>
    <property type="molecule type" value="Genomic_DNA"/>
</dbReference>
<evidence type="ECO:0000313" key="3">
    <source>
        <dbReference type="Proteomes" id="UP000000391"/>
    </source>
</evidence>
<dbReference type="GO" id="GO:0008270">
    <property type="term" value="F:zinc ion binding"/>
    <property type="evidence" value="ECO:0007669"/>
    <property type="project" value="TreeGrafter"/>
</dbReference>
<dbReference type="OrthoDB" id="9968at2157"/>
<dbReference type="HOGENOM" id="CLU_106253_0_0_2"/>
<organism evidence="2 3">
    <name type="scientific">Methanohalobium evestigatum (strain ATCC BAA-1072 / DSM 3721 / NBRC 107634 / OCM 161 / Z-7303)</name>
    <dbReference type="NCBI Taxonomy" id="644295"/>
    <lineage>
        <taxon>Archaea</taxon>
        <taxon>Methanobacteriati</taxon>
        <taxon>Methanobacteriota</taxon>
        <taxon>Stenosarchaea group</taxon>
        <taxon>Methanomicrobia</taxon>
        <taxon>Methanosarcinales</taxon>
        <taxon>Methanosarcinaceae</taxon>
        <taxon>Methanohalobium</taxon>
    </lineage>
</organism>
<accession>D7EAY9</accession>
<dbReference type="InterPro" id="IPR050243">
    <property type="entry name" value="PHP_phosphatase"/>
</dbReference>
<evidence type="ECO:0000313" key="2">
    <source>
        <dbReference type="EMBL" id="ADI74506.1"/>
    </source>
</evidence>
<dbReference type="Proteomes" id="UP000000391">
    <property type="component" value="Chromosome"/>
</dbReference>
<sequence>MIDLHTHTVFSDGELIPSELVRRAVVTGYEAIAITDHADYTNFEQLVDVAEKAKYLEDVYDIKILSGVELTHVPPAKIEPLVEKSRKKGADIVVVHGETVTEPVISGTNSTVVELGEVDILSHPGLITQDDVQKAYDNDICLEITSRKGHNITNGHVAKLGLEVGATMVVNTDTHGPDDLITTEMARKIAMGSGLDEKQADEILHNSKQLIT</sequence>
<dbReference type="GO" id="GO:0005829">
    <property type="term" value="C:cytosol"/>
    <property type="evidence" value="ECO:0007669"/>
    <property type="project" value="TreeGrafter"/>
</dbReference>
<name>D7EAY9_METEZ</name>
<dbReference type="InterPro" id="IPR003141">
    <property type="entry name" value="Pol/His_phosphatase_N"/>
</dbReference>
<dbReference type="GeneID" id="9347308"/>
<dbReference type="STRING" id="644295.Metev_1666"/>
<dbReference type="InterPro" id="IPR004013">
    <property type="entry name" value="PHP_dom"/>
</dbReference>
<dbReference type="PANTHER" id="PTHR36928">
    <property type="entry name" value="PHOSPHATASE YCDX-RELATED"/>
    <property type="match status" value="1"/>
</dbReference>
<dbReference type="RefSeq" id="WP_013195071.1">
    <property type="nucleotide sequence ID" value="NC_014253.1"/>
</dbReference>
<dbReference type="SMART" id="SM00481">
    <property type="entry name" value="POLIIIAc"/>
    <property type="match status" value="1"/>
</dbReference>
<protein>
    <submittedName>
        <fullName evidence="2">PHP domain protein</fullName>
    </submittedName>
</protein>
<dbReference type="PANTHER" id="PTHR36928:SF1">
    <property type="entry name" value="PHOSPHATASE YCDX-RELATED"/>
    <property type="match status" value="1"/>
</dbReference>
<dbReference type="Gene3D" id="3.20.20.140">
    <property type="entry name" value="Metal-dependent hydrolases"/>
    <property type="match status" value="1"/>
</dbReference>
<dbReference type="SUPFAM" id="SSF89550">
    <property type="entry name" value="PHP domain-like"/>
    <property type="match status" value="1"/>
</dbReference>
<proteinExistence type="predicted"/>
<evidence type="ECO:0000259" key="1">
    <source>
        <dbReference type="SMART" id="SM00481"/>
    </source>
</evidence>
<feature type="domain" description="Polymerase/histidinol phosphatase N-terminal" evidence="1">
    <location>
        <begin position="2"/>
        <end position="74"/>
    </location>
</feature>
<reference evidence="2 3" key="1">
    <citation type="submission" date="2010-06" db="EMBL/GenBank/DDBJ databases">
        <title>Complete sequence chromosome of Methanohalobium evestigatum Z-7303.</title>
        <authorList>
            <consortium name="US DOE Joint Genome Institute"/>
            <person name="Lucas S."/>
            <person name="Copeland A."/>
            <person name="Lapidus A."/>
            <person name="Cheng J.-F."/>
            <person name="Bruce D."/>
            <person name="Goodwin L."/>
            <person name="Pitluck S."/>
            <person name="Saunders E."/>
            <person name="Detter J.C."/>
            <person name="Han C."/>
            <person name="Tapia R."/>
            <person name="Land M."/>
            <person name="Hauser L."/>
            <person name="Kyrpides N."/>
            <person name="Mikhailova N."/>
            <person name="Sieprawska-Lupa M."/>
            <person name="Whitman W.B."/>
            <person name="Anderson I."/>
            <person name="Woyke T."/>
        </authorList>
    </citation>
    <scope>NUCLEOTIDE SEQUENCE [LARGE SCALE GENOMIC DNA]</scope>
    <source>
        <strain evidence="3">ATCC BAA-1072 / DSM 3721 / NBRC 107634 / OCM 161 / Z-7303</strain>
    </source>
</reference>
<keyword evidence="3" id="KW-1185">Reference proteome</keyword>
<dbReference type="InterPro" id="IPR016195">
    <property type="entry name" value="Pol/histidinol_Pase-like"/>
</dbReference>